<evidence type="ECO:0000256" key="5">
    <source>
        <dbReference type="ARBA" id="ARBA00022547"/>
    </source>
</evidence>
<proteinExistence type="inferred from homology"/>
<comment type="similarity">
    <text evidence="2 12">Belongs to the ATPase protein 8 family.</text>
</comment>
<accession>A0A0S2M7D9</accession>
<sequence>MPQMAPLNWMTLFIYFIILFLIMNSMNYFSYNTMINKKSNKFFMKNYFWKW</sequence>
<dbReference type="GO" id="GO:0015078">
    <property type="term" value="F:proton transmembrane transporter activity"/>
    <property type="evidence" value="ECO:0007669"/>
    <property type="project" value="InterPro"/>
</dbReference>
<evidence type="ECO:0000256" key="11">
    <source>
        <dbReference type="ARBA" id="ARBA00023136"/>
    </source>
</evidence>
<keyword evidence="8 13" id="KW-1133">Transmembrane helix</keyword>
<evidence type="ECO:0000256" key="10">
    <source>
        <dbReference type="ARBA" id="ARBA00023128"/>
    </source>
</evidence>
<evidence type="ECO:0000256" key="4">
    <source>
        <dbReference type="ARBA" id="ARBA00022448"/>
    </source>
</evidence>
<evidence type="ECO:0000256" key="2">
    <source>
        <dbReference type="ARBA" id="ARBA00008892"/>
    </source>
</evidence>
<evidence type="ECO:0000256" key="6">
    <source>
        <dbReference type="ARBA" id="ARBA00022692"/>
    </source>
</evidence>
<dbReference type="Pfam" id="PF00895">
    <property type="entry name" value="ATP-synt_8"/>
    <property type="match status" value="1"/>
</dbReference>
<evidence type="ECO:0000313" key="14">
    <source>
        <dbReference type="EMBL" id="ALO70613.1"/>
    </source>
</evidence>
<organism evidence="14">
    <name type="scientific">Staphylinidae sp. 2 EF-2015</name>
    <dbReference type="NCBI Taxonomy" id="1759563"/>
    <lineage>
        <taxon>Eukaryota</taxon>
        <taxon>Metazoa</taxon>
        <taxon>Ecdysozoa</taxon>
        <taxon>Arthropoda</taxon>
        <taxon>Hexapoda</taxon>
        <taxon>Insecta</taxon>
        <taxon>Pterygota</taxon>
        <taxon>Neoptera</taxon>
        <taxon>Endopterygota</taxon>
        <taxon>Coleoptera</taxon>
        <taxon>Polyphaga</taxon>
        <taxon>Staphyliniformia</taxon>
        <taxon>Staphylinidae</taxon>
    </lineage>
</organism>
<evidence type="ECO:0000256" key="12">
    <source>
        <dbReference type="RuleBase" id="RU003661"/>
    </source>
</evidence>
<evidence type="ECO:0000256" key="13">
    <source>
        <dbReference type="SAM" id="Phobius"/>
    </source>
</evidence>
<comment type="subunit">
    <text evidence="3">F-type ATPases have 2 components, CF(1) - the catalytic core - and CF(0) - the membrane proton channel.</text>
</comment>
<dbReference type="AlphaFoldDB" id="A0A0S2M7D9"/>
<keyword evidence="7 12" id="KW-0375">Hydrogen ion transport</keyword>
<keyword evidence="4 12" id="KW-0813">Transport</keyword>
<keyword evidence="9 12" id="KW-0406">Ion transport</keyword>
<keyword evidence="6 12" id="KW-0812">Transmembrane</keyword>
<reference evidence="14" key="1">
    <citation type="submission" date="2015-09" db="EMBL/GenBank/DDBJ databases">
        <title>Staphyliniformia phylogenetics from de novo mitogenomic assemblies.</title>
        <authorList>
            <person name="Favreau E.A."/>
            <person name="Linard B."/>
            <person name="Vogler A.P."/>
        </authorList>
    </citation>
    <scope>NUCLEOTIDE SEQUENCE</scope>
</reference>
<dbReference type="EMBL" id="KT780651">
    <property type="protein sequence ID" value="ALO70613.1"/>
    <property type="molecule type" value="Genomic_DNA"/>
</dbReference>
<evidence type="ECO:0000256" key="7">
    <source>
        <dbReference type="ARBA" id="ARBA00022781"/>
    </source>
</evidence>
<keyword evidence="11 13" id="KW-0472">Membrane</keyword>
<name>A0A0S2M7D9_9COLE</name>
<dbReference type="GO" id="GO:0045259">
    <property type="term" value="C:proton-transporting ATP synthase complex"/>
    <property type="evidence" value="ECO:0007669"/>
    <property type="project" value="UniProtKB-KW"/>
</dbReference>
<geneLocation type="mitochondrion" evidence="14"/>
<comment type="subcellular location">
    <subcellularLocation>
        <location evidence="1 12">Mitochondrion membrane</location>
        <topology evidence="1 12">Single-pass membrane protein</topology>
    </subcellularLocation>
</comment>
<dbReference type="GO" id="GO:0015986">
    <property type="term" value="P:proton motive force-driven ATP synthesis"/>
    <property type="evidence" value="ECO:0007669"/>
    <property type="project" value="InterPro"/>
</dbReference>
<gene>
    <name evidence="14" type="primary">atp8</name>
</gene>
<keyword evidence="5 12" id="KW-0138">CF(0)</keyword>
<feature type="transmembrane region" description="Helical" evidence="13">
    <location>
        <begin position="12"/>
        <end position="31"/>
    </location>
</feature>
<evidence type="ECO:0000256" key="9">
    <source>
        <dbReference type="ARBA" id="ARBA00023065"/>
    </source>
</evidence>
<keyword evidence="10 12" id="KW-0496">Mitochondrion</keyword>
<evidence type="ECO:0000256" key="3">
    <source>
        <dbReference type="ARBA" id="ARBA00011291"/>
    </source>
</evidence>
<dbReference type="GO" id="GO:0031966">
    <property type="term" value="C:mitochondrial membrane"/>
    <property type="evidence" value="ECO:0007669"/>
    <property type="project" value="UniProtKB-SubCell"/>
</dbReference>
<protein>
    <recommendedName>
        <fullName evidence="12">ATP synthase complex subunit 8</fullName>
    </recommendedName>
</protein>
<dbReference type="InterPro" id="IPR001421">
    <property type="entry name" value="ATP8_metazoa"/>
</dbReference>
<evidence type="ECO:0000256" key="8">
    <source>
        <dbReference type="ARBA" id="ARBA00022989"/>
    </source>
</evidence>
<evidence type="ECO:0000256" key="1">
    <source>
        <dbReference type="ARBA" id="ARBA00004304"/>
    </source>
</evidence>